<dbReference type="KEGG" id="mpro:BJP34_13675"/>
<feature type="transmembrane region" description="Helical" evidence="1">
    <location>
        <begin position="23"/>
        <end position="50"/>
    </location>
</feature>
<feature type="transmembrane region" description="Helical" evidence="1">
    <location>
        <begin position="113"/>
        <end position="141"/>
    </location>
</feature>
<dbReference type="AlphaFoldDB" id="A0A1D8TRS7"/>
<dbReference type="PANTHER" id="PTHR34548">
    <property type="entry name" value="PROTEIN TIC 21, CHLOROPLASTIC"/>
    <property type="match status" value="1"/>
</dbReference>
<name>A0A1D8TRS7_9CYAN</name>
<keyword evidence="1" id="KW-0472">Membrane</keyword>
<sequence length="189" mass="20227">MREIPDSSIPPARQKIALTLRRFGWISFWTQLILGVISTLILVFAGFTLASPQPDNQAGQGIGFGLFFVVCGLVALGIGIYFAYRYTGIASRLLAANGSDIPSKAQTLQTIRLGLIVSLVGMLLTIIGSFAVIGSLVALALAEQQNSVGLACNDVPPIDLFVVQANINTIFANFVGIAISLWLFNRVSR</sequence>
<keyword evidence="1" id="KW-0812">Transmembrane</keyword>
<proteinExistence type="predicted"/>
<feature type="transmembrane region" description="Helical" evidence="1">
    <location>
        <begin position="161"/>
        <end position="184"/>
    </location>
</feature>
<dbReference type="Pfam" id="PF12263">
    <property type="entry name" value="DUF3611"/>
    <property type="match status" value="1"/>
</dbReference>
<dbReference type="EMBL" id="CP017599">
    <property type="protein sequence ID" value="AOX00362.1"/>
    <property type="molecule type" value="Genomic_DNA"/>
</dbReference>
<evidence type="ECO:0000313" key="2">
    <source>
        <dbReference type="EMBL" id="AOX00362.1"/>
    </source>
</evidence>
<evidence type="ECO:0000313" key="3">
    <source>
        <dbReference type="Proteomes" id="UP000177870"/>
    </source>
</evidence>
<keyword evidence="1" id="KW-1133">Transmembrane helix</keyword>
<protein>
    <recommendedName>
        <fullName evidence="4">DUF3611 domain-containing protein</fullName>
    </recommendedName>
</protein>
<reference evidence="3" key="1">
    <citation type="submission" date="2016-10" db="EMBL/GenBank/DDBJ databases">
        <title>Comparative genomics uncovers the prolific and rare metabolic potential of the cyanobacterial genus Moorea.</title>
        <authorList>
            <person name="Leao T."/>
            <person name="Castelao G."/>
            <person name="Korobeynikov A."/>
            <person name="Monroe E.A."/>
            <person name="Podell S."/>
            <person name="Glukhov E."/>
            <person name="Allen E."/>
            <person name="Gerwick W.H."/>
            <person name="Gerwick L."/>
        </authorList>
    </citation>
    <scope>NUCLEOTIDE SEQUENCE [LARGE SCALE GENOMIC DNA]</scope>
    <source>
        <strain evidence="3">PAL-8-15-08-1</strain>
    </source>
</reference>
<dbReference type="RefSeq" id="WP_070392824.1">
    <property type="nucleotide sequence ID" value="NZ_CP017599.1"/>
</dbReference>
<gene>
    <name evidence="2" type="ORF">BJP34_13675</name>
</gene>
<dbReference type="Proteomes" id="UP000177870">
    <property type="component" value="Chromosome"/>
</dbReference>
<evidence type="ECO:0008006" key="4">
    <source>
        <dbReference type="Google" id="ProtNLM"/>
    </source>
</evidence>
<dbReference type="PANTHER" id="PTHR34548:SF2">
    <property type="entry name" value="PROTEIN TIC 21, CHLOROPLASTIC"/>
    <property type="match status" value="1"/>
</dbReference>
<feature type="transmembrane region" description="Helical" evidence="1">
    <location>
        <begin position="62"/>
        <end position="84"/>
    </location>
</feature>
<dbReference type="STRING" id="1458985.BJP34_13675"/>
<dbReference type="OrthoDB" id="5766633at2"/>
<dbReference type="InterPro" id="IPR022051">
    <property type="entry name" value="DUF3611"/>
</dbReference>
<evidence type="ECO:0000256" key="1">
    <source>
        <dbReference type="SAM" id="Phobius"/>
    </source>
</evidence>
<accession>A0A1D8TRS7</accession>
<organism evidence="2 3">
    <name type="scientific">Moorena producens PAL-8-15-08-1</name>
    <dbReference type="NCBI Taxonomy" id="1458985"/>
    <lineage>
        <taxon>Bacteria</taxon>
        <taxon>Bacillati</taxon>
        <taxon>Cyanobacteriota</taxon>
        <taxon>Cyanophyceae</taxon>
        <taxon>Coleofasciculales</taxon>
        <taxon>Coleofasciculaceae</taxon>
        <taxon>Moorena</taxon>
    </lineage>
</organism>